<sequence length="162" mass="18002">MVVSSVIPTLIRRIANLVYRLTRGIFPLSLISFLIVGSLGVLVHMSILKTLMLTSTDSFRYANAGAMIVAASFNYLMNNKSTYRETSLAGKRIIAGYLIYLTITSLGLGLSLLISGEVYDRIQMPMISALCGIVVGSLWNYFMSYNFVWKMLSPKSKPIEQN</sequence>
<comment type="subcellular location">
    <subcellularLocation>
        <location evidence="1">Membrane</location>
        <topology evidence="1">Multi-pass membrane protein</topology>
    </subcellularLocation>
</comment>
<evidence type="ECO:0000256" key="6">
    <source>
        <dbReference type="SAM" id="Phobius"/>
    </source>
</evidence>
<accession>A0AAE5VSQ1</accession>
<evidence type="ECO:0000256" key="1">
    <source>
        <dbReference type="ARBA" id="ARBA00004141"/>
    </source>
</evidence>
<dbReference type="Proteomes" id="UP000237295">
    <property type="component" value="Unassembled WGS sequence"/>
</dbReference>
<feature type="transmembrane region" description="Helical" evidence="6">
    <location>
        <begin position="21"/>
        <end position="47"/>
    </location>
</feature>
<feature type="domain" description="GtrA/DPMS transmembrane" evidence="7">
    <location>
        <begin position="33"/>
        <end position="149"/>
    </location>
</feature>
<feature type="transmembrane region" description="Helical" evidence="6">
    <location>
        <begin position="97"/>
        <end position="116"/>
    </location>
</feature>
<dbReference type="PANTHER" id="PTHR38459">
    <property type="entry name" value="PROPHAGE BACTOPRENOL-LINKED GLUCOSE TRANSLOCASE HOMOLOG"/>
    <property type="match status" value="1"/>
</dbReference>
<dbReference type="RefSeq" id="WP_103694771.1">
    <property type="nucleotide sequence ID" value="NZ_NBAQ01000021.1"/>
</dbReference>
<evidence type="ECO:0000313" key="8">
    <source>
        <dbReference type="EMBL" id="POQ00876.1"/>
    </source>
</evidence>
<evidence type="ECO:0000259" key="7">
    <source>
        <dbReference type="Pfam" id="PF04138"/>
    </source>
</evidence>
<keyword evidence="4 6" id="KW-1133">Transmembrane helix</keyword>
<feature type="transmembrane region" description="Helical" evidence="6">
    <location>
        <begin position="122"/>
        <end position="142"/>
    </location>
</feature>
<evidence type="ECO:0000256" key="3">
    <source>
        <dbReference type="ARBA" id="ARBA00022692"/>
    </source>
</evidence>
<name>A0AAE5VSQ1_PSESY</name>
<evidence type="ECO:0000256" key="4">
    <source>
        <dbReference type="ARBA" id="ARBA00022989"/>
    </source>
</evidence>
<proteinExistence type="inferred from homology"/>
<evidence type="ECO:0000313" key="9">
    <source>
        <dbReference type="Proteomes" id="UP000237295"/>
    </source>
</evidence>
<comment type="similarity">
    <text evidence="2">Belongs to the GtrA family.</text>
</comment>
<dbReference type="AlphaFoldDB" id="A0AAE5VSQ1"/>
<gene>
    <name evidence="8" type="ORF">CXB42_25215</name>
</gene>
<evidence type="ECO:0000256" key="5">
    <source>
        <dbReference type="ARBA" id="ARBA00023136"/>
    </source>
</evidence>
<dbReference type="GO" id="GO:0000271">
    <property type="term" value="P:polysaccharide biosynthetic process"/>
    <property type="evidence" value="ECO:0007669"/>
    <property type="project" value="InterPro"/>
</dbReference>
<reference evidence="8 9" key="1">
    <citation type="submission" date="2017-03" db="EMBL/GenBank/DDBJ databases">
        <authorList>
            <person name="Hulin M.T."/>
        </authorList>
    </citation>
    <scope>NUCLEOTIDE SEQUENCE [LARGE SCALE GENOMIC DNA]</scope>
    <source>
        <strain evidence="8 9">5264</strain>
    </source>
</reference>
<feature type="transmembrane region" description="Helical" evidence="6">
    <location>
        <begin position="59"/>
        <end position="77"/>
    </location>
</feature>
<keyword evidence="5 6" id="KW-0472">Membrane</keyword>
<dbReference type="InterPro" id="IPR007267">
    <property type="entry name" value="GtrA_DPMS_TM"/>
</dbReference>
<protein>
    <submittedName>
        <fullName evidence="8">GtrA family protein</fullName>
    </submittedName>
</protein>
<dbReference type="GO" id="GO:0005886">
    <property type="term" value="C:plasma membrane"/>
    <property type="evidence" value="ECO:0007669"/>
    <property type="project" value="TreeGrafter"/>
</dbReference>
<keyword evidence="3 6" id="KW-0812">Transmembrane</keyword>
<dbReference type="InterPro" id="IPR051401">
    <property type="entry name" value="GtrA_CellWall_Glycosyl"/>
</dbReference>
<dbReference type="PANTHER" id="PTHR38459:SF1">
    <property type="entry name" value="PROPHAGE BACTOPRENOL-LINKED GLUCOSE TRANSLOCASE HOMOLOG"/>
    <property type="match status" value="1"/>
</dbReference>
<comment type="caution">
    <text evidence="8">The sequence shown here is derived from an EMBL/GenBank/DDBJ whole genome shotgun (WGS) entry which is preliminary data.</text>
</comment>
<organism evidence="8 9">
    <name type="scientific">Pseudomonas syringae pv. syringae</name>
    <dbReference type="NCBI Taxonomy" id="321"/>
    <lineage>
        <taxon>Bacteria</taxon>
        <taxon>Pseudomonadati</taxon>
        <taxon>Pseudomonadota</taxon>
        <taxon>Gammaproteobacteria</taxon>
        <taxon>Pseudomonadales</taxon>
        <taxon>Pseudomonadaceae</taxon>
        <taxon>Pseudomonas</taxon>
        <taxon>Pseudomonas syringae</taxon>
    </lineage>
</organism>
<dbReference type="EMBL" id="NBAQ01000021">
    <property type="protein sequence ID" value="POQ00876.1"/>
    <property type="molecule type" value="Genomic_DNA"/>
</dbReference>
<dbReference type="Pfam" id="PF04138">
    <property type="entry name" value="GtrA_DPMS_TM"/>
    <property type="match status" value="1"/>
</dbReference>
<evidence type="ECO:0000256" key="2">
    <source>
        <dbReference type="ARBA" id="ARBA00009399"/>
    </source>
</evidence>